<gene>
    <name evidence="2" type="ORF">CRG98_015090</name>
</gene>
<dbReference type="EMBL" id="PGOL01000807">
    <property type="protein sequence ID" value="PKI64527.1"/>
    <property type="molecule type" value="Genomic_DNA"/>
</dbReference>
<feature type="compositionally biased region" description="Polar residues" evidence="1">
    <location>
        <begin position="1"/>
        <end position="11"/>
    </location>
</feature>
<keyword evidence="3" id="KW-1185">Reference proteome</keyword>
<accession>A0A2I0K7K4</accession>
<protein>
    <submittedName>
        <fullName evidence="2">Uncharacterized protein</fullName>
    </submittedName>
</protein>
<name>A0A2I0K7K4_PUNGR</name>
<dbReference type="Proteomes" id="UP000233551">
    <property type="component" value="Unassembled WGS sequence"/>
</dbReference>
<reference evidence="2 3" key="1">
    <citation type="submission" date="2017-11" db="EMBL/GenBank/DDBJ databases">
        <title>De-novo sequencing of pomegranate (Punica granatum L.) genome.</title>
        <authorList>
            <person name="Akparov Z."/>
            <person name="Amiraslanov A."/>
            <person name="Hajiyeva S."/>
            <person name="Abbasov M."/>
            <person name="Kaur K."/>
            <person name="Hamwieh A."/>
            <person name="Solovyev V."/>
            <person name="Salamov A."/>
            <person name="Braich B."/>
            <person name="Kosarev P."/>
            <person name="Mahmoud A."/>
            <person name="Hajiyev E."/>
            <person name="Babayeva S."/>
            <person name="Izzatullayeva V."/>
            <person name="Mammadov A."/>
            <person name="Mammadov A."/>
            <person name="Sharifova S."/>
            <person name="Ojaghi J."/>
            <person name="Eynullazada K."/>
            <person name="Bayramov B."/>
            <person name="Abdulazimova A."/>
            <person name="Shahmuradov I."/>
        </authorList>
    </citation>
    <scope>NUCLEOTIDE SEQUENCE [LARGE SCALE GENOMIC DNA]</scope>
    <source>
        <strain evidence="3">cv. AG2017</strain>
        <tissue evidence="2">Leaf</tissue>
    </source>
</reference>
<feature type="region of interest" description="Disordered" evidence="1">
    <location>
        <begin position="1"/>
        <end position="26"/>
    </location>
</feature>
<evidence type="ECO:0000256" key="1">
    <source>
        <dbReference type="SAM" id="MobiDB-lite"/>
    </source>
</evidence>
<dbReference type="AlphaFoldDB" id="A0A2I0K7K4"/>
<evidence type="ECO:0000313" key="3">
    <source>
        <dbReference type="Proteomes" id="UP000233551"/>
    </source>
</evidence>
<comment type="caution">
    <text evidence="2">The sequence shown here is derived from an EMBL/GenBank/DDBJ whole genome shotgun (WGS) entry which is preliminary data.</text>
</comment>
<proteinExistence type="predicted"/>
<evidence type="ECO:0000313" key="2">
    <source>
        <dbReference type="EMBL" id="PKI64527.1"/>
    </source>
</evidence>
<organism evidence="2 3">
    <name type="scientific">Punica granatum</name>
    <name type="common">Pomegranate</name>
    <dbReference type="NCBI Taxonomy" id="22663"/>
    <lineage>
        <taxon>Eukaryota</taxon>
        <taxon>Viridiplantae</taxon>
        <taxon>Streptophyta</taxon>
        <taxon>Embryophyta</taxon>
        <taxon>Tracheophyta</taxon>
        <taxon>Spermatophyta</taxon>
        <taxon>Magnoliopsida</taxon>
        <taxon>eudicotyledons</taxon>
        <taxon>Gunneridae</taxon>
        <taxon>Pentapetalae</taxon>
        <taxon>rosids</taxon>
        <taxon>malvids</taxon>
        <taxon>Myrtales</taxon>
        <taxon>Lythraceae</taxon>
        <taxon>Punica</taxon>
    </lineage>
</organism>
<sequence length="233" mass="25671">MGPTAQPSQATKPRLKSKISARSPSHGLAAQASANSLLIFDLKLPTSLSSREESRVPRPPSRVHRATNNVPFLPTTSASRAITLKGFLTTLTLSREEVVVMIRGPINRAQPPFIRFSLIGFSVFIPELFLTFSSLSRAWHVRDYPWGLDLSLRSPTNSILHRAVTGASVPTPFFSTCRDCFLSGLLTRSAQAESCDSQGRFPDSFPCISRLGNTSLRLREARILDICLYEALI</sequence>
<feature type="region of interest" description="Disordered" evidence="1">
    <location>
        <begin position="50"/>
        <end position="69"/>
    </location>
</feature>